<proteinExistence type="predicted"/>
<reference evidence="4" key="1">
    <citation type="submission" date="2016-10" db="EMBL/GenBank/DDBJ databases">
        <title>Frankia sp. NRRL B-16386 Genome sequencing.</title>
        <authorList>
            <person name="Ghodhbane-Gtari F."/>
            <person name="Swanson E."/>
            <person name="Gueddou A."/>
            <person name="Hezbri K."/>
            <person name="Ktari K."/>
            <person name="Nouioui I."/>
            <person name="Morris K."/>
            <person name="Simpson S."/>
            <person name="Abebe-Akele F."/>
            <person name="Thomas K."/>
            <person name="Gtari M."/>
            <person name="Tisa L.S."/>
        </authorList>
    </citation>
    <scope>NUCLEOTIDE SEQUENCE [LARGE SCALE GENOMIC DNA]</scope>
    <source>
        <strain evidence="4">NRRL B-16386</strain>
    </source>
</reference>
<comment type="caution">
    <text evidence="3">The sequence shown here is derived from an EMBL/GenBank/DDBJ whole genome shotgun (WGS) entry which is preliminary data.</text>
</comment>
<keyword evidence="1" id="KW-0812">Transmembrane</keyword>
<keyword evidence="1" id="KW-0472">Membrane</keyword>
<gene>
    <name evidence="3" type="ORF">BL253_03360</name>
</gene>
<dbReference type="RefSeq" id="WP_076813481.1">
    <property type="nucleotide sequence ID" value="NZ_MOMC01000008.1"/>
</dbReference>
<dbReference type="AlphaFoldDB" id="A0A1V2IIN7"/>
<evidence type="ECO:0000313" key="4">
    <source>
        <dbReference type="Proteomes" id="UP000188929"/>
    </source>
</evidence>
<feature type="transmembrane region" description="Helical" evidence="1">
    <location>
        <begin position="142"/>
        <end position="166"/>
    </location>
</feature>
<evidence type="ECO:0000256" key="2">
    <source>
        <dbReference type="SAM" id="SignalP"/>
    </source>
</evidence>
<feature type="transmembrane region" description="Helical" evidence="1">
    <location>
        <begin position="35"/>
        <end position="54"/>
    </location>
</feature>
<sequence length="167" mass="17556">MLLATVYVLVTAGLCVVPAMAPGTAAGLSAPGWCLPAYALVGSAYVALMAGLSARTRSRGAGLGERRVGVVESARGWSFVSLGVVRRSARVGFTTPRGQQRSRWLHVIGDRDVGQRVELVFVGKRRSRPQLATTPRDAIRAVLWEGIGAVPVVALVDALLLAVLLLG</sequence>
<keyword evidence="4" id="KW-1185">Reference proteome</keyword>
<feature type="signal peptide" evidence="2">
    <location>
        <begin position="1"/>
        <end position="21"/>
    </location>
</feature>
<dbReference type="Proteomes" id="UP000188929">
    <property type="component" value="Unassembled WGS sequence"/>
</dbReference>
<protein>
    <submittedName>
        <fullName evidence="3">Uncharacterized protein</fullName>
    </submittedName>
</protein>
<organism evidence="3 4">
    <name type="scientific">Pseudofrankia asymbiotica</name>
    <dbReference type="NCBI Taxonomy" id="1834516"/>
    <lineage>
        <taxon>Bacteria</taxon>
        <taxon>Bacillati</taxon>
        <taxon>Actinomycetota</taxon>
        <taxon>Actinomycetes</taxon>
        <taxon>Frankiales</taxon>
        <taxon>Frankiaceae</taxon>
        <taxon>Pseudofrankia</taxon>
    </lineage>
</organism>
<evidence type="ECO:0000256" key="1">
    <source>
        <dbReference type="SAM" id="Phobius"/>
    </source>
</evidence>
<keyword evidence="1" id="KW-1133">Transmembrane helix</keyword>
<evidence type="ECO:0000313" key="3">
    <source>
        <dbReference type="EMBL" id="ONH32789.1"/>
    </source>
</evidence>
<accession>A0A1V2IIN7</accession>
<name>A0A1V2IIN7_9ACTN</name>
<feature type="chain" id="PRO_5012730960" evidence="2">
    <location>
        <begin position="22"/>
        <end position="167"/>
    </location>
</feature>
<keyword evidence="2" id="KW-0732">Signal</keyword>
<dbReference type="EMBL" id="MOMC01000008">
    <property type="protein sequence ID" value="ONH32789.1"/>
    <property type="molecule type" value="Genomic_DNA"/>
</dbReference>